<dbReference type="OrthoDB" id="9804934at2"/>
<comment type="cofactor">
    <cofactor evidence="11">
        <name>Zn(2+)</name>
        <dbReference type="ChEBI" id="CHEBI:29105"/>
    </cofactor>
    <text evidence="11">Binds 2 Zn(2+) ions per subunit.</text>
</comment>
<dbReference type="AlphaFoldDB" id="A0A0R1RH78"/>
<keyword evidence="14" id="KW-1185">Reference proteome</keyword>
<dbReference type="NCBIfam" id="NF009920">
    <property type="entry name" value="PRK13381.1"/>
    <property type="match status" value="1"/>
</dbReference>
<dbReference type="PANTHER" id="PTHR42994:SF1">
    <property type="entry name" value="PEPTIDASE T"/>
    <property type="match status" value="1"/>
</dbReference>
<dbReference type="Pfam" id="PF01546">
    <property type="entry name" value="Peptidase_M20"/>
    <property type="match status" value="1"/>
</dbReference>
<accession>A0A0R1RH78</accession>
<feature type="binding site" evidence="11">
    <location>
        <position position="200"/>
    </location>
    <ligand>
        <name>Zn(2+)</name>
        <dbReference type="ChEBI" id="CHEBI:29105"/>
        <label>1</label>
    </ligand>
</feature>
<reference evidence="13 14" key="1">
    <citation type="journal article" date="2015" name="Genome Announc.">
        <title>Expanding the biotechnology potential of lactobacilli through comparative genomics of 213 strains and associated genera.</title>
        <authorList>
            <person name="Sun Z."/>
            <person name="Harris H.M."/>
            <person name="McCann A."/>
            <person name="Guo C."/>
            <person name="Argimon S."/>
            <person name="Zhang W."/>
            <person name="Yang X."/>
            <person name="Jeffery I.B."/>
            <person name="Cooney J.C."/>
            <person name="Kagawa T.F."/>
            <person name="Liu W."/>
            <person name="Song Y."/>
            <person name="Salvetti E."/>
            <person name="Wrobel A."/>
            <person name="Rasinkangas P."/>
            <person name="Parkhill J."/>
            <person name="Rea M.C."/>
            <person name="O'Sullivan O."/>
            <person name="Ritari J."/>
            <person name="Douillard F.P."/>
            <person name="Paul Ross R."/>
            <person name="Yang R."/>
            <person name="Briner A.E."/>
            <person name="Felis G.E."/>
            <person name="de Vos W.M."/>
            <person name="Barrangou R."/>
            <person name="Klaenhammer T.R."/>
            <person name="Caufield P.W."/>
            <person name="Cui Y."/>
            <person name="Zhang H."/>
            <person name="O'Toole P.W."/>
        </authorList>
    </citation>
    <scope>NUCLEOTIDE SEQUENCE [LARGE SCALE GENOMIC DNA]</scope>
    <source>
        <strain evidence="13 14">DSM 13343</strain>
    </source>
</reference>
<dbReference type="InterPro" id="IPR036264">
    <property type="entry name" value="Bact_exopeptidase_dim_dom"/>
</dbReference>
<dbReference type="InterPro" id="IPR011650">
    <property type="entry name" value="Peptidase_M20_dimer"/>
</dbReference>
<evidence type="ECO:0000256" key="1">
    <source>
        <dbReference type="ARBA" id="ARBA00000870"/>
    </source>
</evidence>
<comment type="catalytic activity">
    <reaction evidence="1">
        <text>Release of the N-terminal residue from a tripeptide.</text>
        <dbReference type="EC" id="3.4.11.4"/>
    </reaction>
</comment>
<keyword evidence="4" id="KW-0645">Protease</keyword>
<organism evidence="13 14">
    <name type="scientific">Lacticaseibacillus manihotivorans DSM 13343 = JCM 12514</name>
    <dbReference type="NCBI Taxonomy" id="1423769"/>
    <lineage>
        <taxon>Bacteria</taxon>
        <taxon>Bacillati</taxon>
        <taxon>Bacillota</taxon>
        <taxon>Bacilli</taxon>
        <taxon>Lactobacillales</taxon>
        <taxon>Lactobacillaceae</taxon>
        <taxon>Lacticaseibacillus</taxon>
    </lineage>
</organism>
<dbReference type="EC" id="3.4.11.4" evidence="9"/>
<gene>
    <name evidence="13" type="ORF">FD01_GL001663</name>
</gene>
<sequence>MSKSIDAALLQQDFITYCQINTRSDAASTTYPSTPGQTVLAKKLVTQLTALGLSEVALHDDGFVYATLPANGSDADPIGFIAHLDTADYAAKNVKPLVHPNYDGNPIQFENGLKLTVDEFPKLKQYFGETLITSDGTTLLGVDDKAGIAAAVASARYLLAHPEIKHGEIRFGFGPDEEIGRGGKHLDTKAFATKFAYTLDNGALGQMEFETFNGAEAKIEITGTSVHPGEAKNLMVNALSLAEKLDASLPQFERPEFTQDHEGFFALLHLTGTVDHASMYYIIRDHDHNLFEGRKATLQKAIAEINATLDRPRIQLTLNDQYYNIYDVLKKDSTPYDLATKAIKAVGLTPEAVPFRGGTDGTFITYNGIPTPNLFNGGINFHGPYECVSTEAMVKVAETIVKVIELAVE</sequence>
<name>A0A0R1RH78_9LACO</name>
<dbReference type="GO" id="GO:0006508">
    <property type="term" value="P:proteolysis"/>
    <property type="evidence" value="ECO:0007669"/>
    <property type="project" value="UniProtKB-UniRule"/>
</dbReference>
<feature type="binding site" evidence="11">
    <location>
        <position position="143"/>
    </location>
    <ligand>
        <name>Zn(2+)</name>
        <dbReference type="ChEBI" id="CHEBI:29105"/>
        <label>1</label>
    </ligand>
</feature>
<keyword evidence="5 11" id="KW-0479">Metal-binding</keyword>
<dbReference type="PROSITE" id="PS00758">
    <property type="entry name" value="ARGE_DAPE_CPG2_1"/>
    <property type="match status" value="1"/>
</dbReference>
<feature type="binding site" evidence="11">
    <location>
        <position position="178"/>
    </location>
    <ligand>
        <name>Zn(2+)</name>
        <dbReference type="ChEBI" id="CHEBI:29105"/>
        <label>2</label>
    </ligand>
</feature>
<protein>
    <recommendedName>
        <fullName evidence="9">Peptidase T</fullName>
        <ecNumber evidence="9">3.4.11.4</ecNumber>
    </recommendedName>
</protein>
<evidence type="ECO:0000256" key="6">
    <source>
        <dbReference type="ARBA" id="ARBA00022801"/>
    </source>
</evidence>
<dbReference type="InterPro" id="IPR010161">
    <property type="entry name" value="Peptidase_M20B"/>
</dbReference>
<dbReference type="SUPFAM" id="SSF53187">
    <property type="entry name" value="Zn-dependent exopeptidases"/>
    <property type="match status" value="1"/>
</dbReference>
<evidence type="ECO:0000256" key="3">
    <source>
        <dbReference type="ARBA" id="ARBA00022438"/>
    </source>
</evidence>
<dbReference type="Proteomes" id="UP000051790">
    <property type="component" value="Unassembled WGS sequence"/>
</dbReference>
<dbReference type="Gene3D" id="3.40.630.10">
    <property type="entry name" value="Zn peptidases"/>
    <property type="match status" value="1"/>
</dbReference>
<evidence type="ECO:0000256" key="11">
    <source>
        <dbReference type="PIRSR" id="PIRSR037215-2"/>
    </source>
</evidence>
<dbReference type="PATRIC" id="fig|1423769.4.peg.1777"/>
<evidence type="ECO:0000313" key="14">
    <source>
        <dbReference type="Proteomes" id="UP000051790"/>
    </source>
</evidence>
<feature type="active site" evidence="10">
    <location>
        <position position="85"/>
    </location>
</feature>
<dbReference type="NCBIfam" id="TIGR01882">
    <property type="entry name" value="peptidase-T"/>
    <property type="match status" value="1"/>
</dbReference>
<dbReference type="EMBL" id="AZEU01000023">
    <property type="protein sequence ID" value="KRL53027.1"/>
    <property type="molecule type" value="Genomic_DNA"/>
</dbReference>
<comment type="caution">
    <text evidence="13">The sequence shown here is derived from an EMBL/GenBank/DDBJ whole genome shotgun (WGS) entry which is preliminary data.</text>
</comment>
<feature type="binding site" evidence="11">
    <location>
        <position position="143"/>
    </location>
    <ligand>
        <name>Zn(2+)</name>
        <dbReference type="ChEBI" id="CHEBI:29105"/>
        <label>2</label>
    </ligand>
</feature>
<dbReference type="InterPro" id="IPR001261">
    <property type="entry name" value="ArgE/DapE_CS"/>
</dbReference>
<evidence type="ECO:0000256" key="8">
    <source>
        <dbReference type="ARBA" id="ARBA00023049"/>
    </source>
</evidence>
<evidence type="ECO:0000256" key="9">
    <source>
        <dbReference type="NCBIfam" id="TIGR01882"/>
    </source>
</evidence>
<dbReference type="GO" id="GO:0008237">
    <property type="term" value="F:metallopeptidase activity"/>
    <property type="evidence" value="ECO:0007669"/>
    <property type="project" value="UniProtKB-KW"/>
</dbReference>
<keyword evidence="8" id="KW-0482">Metalloprotease</keyword>
<proteinExistence type="inferred from homology"/>
<evidence type="ECO:0000259" key="12">
    <source>
        <dbReference type="Pfam" id="PF07687"/>
    </source>
</evidence>
<dbReference type="NCBIfam" id="NF003976">
    <property type="entry name" value="PRK05469.1"/>
    <property type="match status" value="1"/>
</dbReference>
<dbReference type="GO" id="GO:0045148">
    <property type="term" value="F:tripeptide aminopeptidase activity"/>
    <property type="evidence" value="ECO:0007669"/>
    <property type="project" value="UniProtKB-UniRule"/>
</dbReference>
<comment type="similarity">
    <text evidence="2">Belongs to the peptidase M20B family.</text>
</comment>
<dbReference type="GO" id="GO:0005829">
    <property type="term" value="C:cytosol"/>
    <property type="evidence" value="ECO:0007669"/>
    <property type="project" value="TreeGrafter"/>
</dbReference>
<dbReference type="PANTHER" id="PTHR42994">
    <property type="entry name" value="PEPTIDASE T"/>
    <property type="match status" value="1"/>
</dbReference>
<dbReference type="CDD" id="cd03892">
    <property type="entry name" value="M20_peptT"/>
    <property type="match status" value="1"/>
</dbReference>
<feature type="binding site" evidence="11">
    <location>
        <position position="382"/>
    </location>
    <ligand>
        <name>Zn(2+)</name>
        <dbReference type="ChEBI" id="CHEBI:29105"/>
        <label>2</label>
    </ligand>
</feature>
<dbReference type="PROSITE" id="PS00759">
    <property type="entry name" value="ARGE_DAPE_CPG2_2"/>
    <property type="match status" value="1"/>
</dbReference>
<dbReference type="Pfam" id="PF07687">
    <property type="entry name" value="M20_dimer"/>
    <property type="match status" value="1"/>
</dbReference>
<dbReference type="InterPro" id="IPR002933">
    <property type="entry name" value="Peptidase_M20"/>
</dbReference>
<evidence type="ECO:0000256" key="2">
    <source>
        <dbReference type="ARBA" id="ARBA00009692"/>
    </source>
</evidence>
<dbReference type="PIRSF" id="PIRSF037215">
    <property type="entry name" value="Peptidase_M20B"/>
    <property type="match status" value="1"/>
</dbReference>
<keyword evidence="3" id="KW-0031">Aminopeptidase</keyword>
<evidence type="ECO:0000256" key="4">
    <source>
        <dbReference type="ARBA" id="ARBA00022670"/>
    </source>
</evidence>
<keyword evidence="7 11" id="KW-0862">Zinc</keyword>
<dbReference type="GO" id="GO:0008270">
    <property type="term" value="F:zinc ion binding"/>
    <property type="evidence" value="ECO:0007669"/>
    <property type="project" value="InterPro"/>
</dbReference>
<evidence type="ECO:0000313" key="13">
    <source>
        <dbReference type="EMBL" id="KRL53027.1"/>
    </source>
</evidence>
<dbReference type="SUPFAM" id="SSF55031">
    <property type="entry name" value="Bacterial exopeptidase dimerisation domain"/>
    <property type="match status" value="1"/>
</dbReference>
<dbReference type="RefSeq" id="WP_056962392.1">
    <property type="nucleotide sequence ID" value="NZ_AZEU01000023.1"/>
</dbReference>
<evidence type="ECO:0000256" key="7">
    <source>
        <dbReference type="ARBA" id="ARBA00022833"/>
    </source>
</evidence>
<dbReference type="GO" id="GO:0006518">
    <property type="term" value="P:peptide metabolic process"/>
    <property type="evidence" value="ECO:0007669"/>
    <property type="project" value="InterPro"/>
</dbReference>
<feature type="active site" description="Proton acceptor" evidence="10">
    <location>
        <position position="177"/>
    </location>
</feature>
<dbReference type="Gene3D" id="3.30.70.360">
    <property type="match status" value="1"/>
</dbReference>
<feature type="domain" description="Peptidase M20 dimerisation" evidence="12">
    <location>
        <begin position="210"/>
        <end position="306"/>
    </location>
</feature>
<feature type="binding site" evidence="11">
    <location>
        <position position="83"/>
    </location>
    <ligand>
        <name>Zn(2+)</name>
        <dbReference type="ChEBI" id="CHEBI:29105"/>
        <label>1</label>
    </ligand>
</feature>
<keyword evidence="6" id="KW-0378">Hydrolase</keyword>
<evidence type="ECO:0000256" key="5">
    <source>
        <dbReference type="ARBA" id="ARBA00022723"/>
    </source>
</evidence>
<evidence type="ECO:0000256" key="10">
    <source>
        <dbReference type="PIRSR" id="PIRSR037215-1"/>
    </source>
</evidence>